<protein>
    <submittedName>
        <fullName evidence="1">Uncharacterized protein</fullName>
    </submittedName>
</protein>
<dbReference type="KEGG" id="ams:AMIS_58810"/>
<keyword evidence="2" id="KW-1185">Reference proteome</keyword>
<accession>I0HDL4</accession>
<dbReference type="AlphaFoldDB" id="I0HDL4"/>
<name>I0HDL4_ACTM4</name>
<dbReference type="PATRIC" id="fig|512565.3.peg.5877"/>
<reference evidence="1 2" key="1">
    <citation type="submission" date="2012-02" db="EMBL/GenBank/DDBJ databases">
        <title>Complete genome sequence of Actinoplanes missouriensis 431 (= NBRC 102363).</title>
        <authorList>
            <person name="Ohnishi Y."/>
            <person name="Ishikawa J."/>
            <person name="Sekine M."/>
            <person name="Hosoyama A."/>
            <person name="Harada T."/>
            <person name="Narita H."/>
            <person name="Hata T."/>
            <person name="Konno Y."/>
            <person name="Tutikane K."/>
            <person name="Fujita N."/>
            <person name="Horinouchi S."/>
            <person name="Hayakawa M."/>
        </authorList>
    </citation>
    <scope>NUCLEOTIDE SEQUENCE [LARGE SCALE GENOMIC DNA]</scope>
    <source>
        <strain evidence="2">ATCC 14538 / DSM 43046 / CBS 188.64 / JCM 3121 / NBRC 102363 / NCIMB 12654 / NRRL B-3342 / UNCC 431</strain>
    </source>
</reference>
<dbReference type="EMBL" id="AP012319">
    <property type="protein sequence ID" value="BAL91101.1"/>
    <property type="molecule type" value="Genomic_DNA"/>
</dbReference>
<dbReference type="Proteomes" id="UP000007882">
    <property type="component" value="Chromosome"/>
</dbReference>
<evidence type="ECO:0000313" key="1">
    <source>
        <dbReference type="EMBL" id="BAL91101.1"/>
    </source>
</evidence>
<dbReference type="HOGENOM" id="CLU_2802744_0_0_11"/>
<evidence type="ECO:0000313" key="2">
    <source>
        <dbReference type="Proteomes" id="UP000007882"/>
    </source>
</evidence>
<proteinExistence type="predicted"/>
<organism evidence="1 2">
    <name type="scientific">Actinoplanes missouriensis (strain ATCC 14538 / DSM 43046 / CBS 188.64 / JCM 3121 / NBRC 102363 / NCIMB 12654 / NRRL B-3342 / UNCC 431)</name>
    <dbReference type="NCBI Taxonomy" id="512565"/>
    <lineage>
        <taxon>Bacteria</taxon>
        <taxon>Bacillati</taxon>
        <taxon>Actinomycetota</taxon>
        <taxon>Actinomycetes</taxon>
        <taxon>Micromonosporales</taxon>
        <taxon>Micromonosporaceae</taxon>
        <taxon>Actinoplanes</taxon>
    </lineage>
</organism>
<gene>
    <name evidence="1" type="ordered locus">AMIS_58810</name>
</gene>
<sequence length="68" mass="7723">MPVYAKGVVDMRRWTTYLWQALAALADSEYPIGVYAPPPRPFHVDLDDDVSVRAAFTSIVEWNWGPGR</sequence>